<dbReference type="OrthoDB" id="9781675at2"/>
<comment type="cofactor">
    <cofactor evidence="1">
        <name>Mg(2+)</name>
        <dbReference type="ChEBI" id="CHEBI:18420"/>
    </cofactor>
</comment>
<comment type="function">
    <text evidence="12">Catalyzes the conversion of uracil and 5-phospho-alpha-D-ribose 1-diphosphate (PRPP) to UMP and diphosphate.</text>
</comment>
<dbReference type="AlphaFoldDB" id="A0A0C1LJ02"/>
<dbReference type="GO" id="GO:0005525">
    <property type="term" value="F:GTP binding"/>
    <property type="evidence" value="ECO:0007669"/>
    <property type="project" value="UniProtKB-KW"/>
</dbReference>
<feature type="domain" description="Phosphoribosyltransferase" evidence="15">
    <location>
        <begin position="11"/>
        <end position="211"/>
    </location>
</feature>
<dbReference type="Proteomes" id="UP000031408">
    <property type="component" value="Unassembled WGS sequence"/>
</dbReference>
<evidence type="ECO:0000256" key="12">
    <source>
        <dbReference type="ARBA" id="ARBA00056901"/>
    </source>
</evidence>
<keyword evidence="5" id="KW-0021">Allosteric enzyme</keyword>
<dbReference type="PANTHER" id="PTHR11608:SF0">
    <property type="entry name" value="BIFUNCTIONAL PROTEIN PYRR"/>
    <property type="match status" value="1"/>
</dbReference>
<protein>
    <recommendedName>
        <fullName evidence="13">Uracil phosphoribosyltransferase</fullName>
        <ecNumber evidence="4">2.4.2.9</ecNumber>
    </recommendedName>
    <alternativeName>
        <fullName evidence="10">UMP pyrophosphorylase</fullName>
    </alternativeName>
    <alternativeName>
        <fullName evidence="14">UPRTase</fullName>
    </alternativeName>
</protein>
<evidence type="ECO:0000313" key="17">
    <source>
        <dbReference type="Proteomes" id="UP000031408"/>
    </source>
</evidence>
<keyword evidence="17" id="KW-1185">Reference proteome</keyword>
<dbReference type="STRING" id="1349421.OI18_06685"/>
<dbReference type="EMBL" id="JSVC01000007">
    <property type="protein sequence ID" value="KIC95378.1"/>
    <property type="molecule type" value="Genomic_DNA"/>
</dbReference>
<comment type="caution">
    <text evidence="16">The sequence shown here is derived from an EMBL/GenBank/DDBJ whole genome shotgun (WGS) entry which is preliminary data.</text>
</comment>
<evidence type="ECO:0000256" key="9">
    <source>
        <dbReference type="ARBA" id="ARBA00023134"/>
    </source>
</evidence>
<evidence type="ECO:0000256" key="6">
    <source>
        <dbReference type="ARBA" id="ARBA00022676"/>
    </source>
</evidence>
<evidence type="ECO:0000256" key="10">
    <source>
        <dbReference type="ARBA" id="ARBA00031082"/>
    </source>
</evidence>
<accession>A0A0C1LJ02</accession>
<evidence type="ECO:0000256" key="11">
    <source>
        <dbReference type="ARBA" id="ARBA00052919"/>
    </source>
</evidence>
<dbReference type="Pfam" id="PF14681">
    <property type="entry name" value="UPRTase"/>
    <property type="match status" value="1"/>
</dbReference>
<dbReference type="SUPFAM" id="SSF53271">
    <property type="entry name" value="PRTase-like"/>
    <property type="match status" value="1"/>
</dbReference>
<gene>
    <name evidence="16" type="ORF">OI18_06685</name>
</gene>
<dbReference type="NCBIfam" id="NF001097">
    <property type="entry name" value="PRK00129.1"/>
    <property type="match status" value="1"/>
</dbReference>
<evidence type="ECO:0000256" key="2">
    <source>
        <dbReference type="ARBA" id="ARBA00005180"/>
    </source>
</evidence>
<keyword evidence="8" id="KW-0547">Nucleotide-binding</keyword>
<keyword evidence="7 16" id="KW-0808">Transferase</keyword>
<organism evidence="16 17">
    <name type="scientific">Flavihumibacter solisilvae</name>
    <dbReference type="NCBI Taxonomy" id="1349421"/>
    <lineage>
        <taxon>Bacteria</taxon>
        <taxon>Pseudomonadati</taxon>
        <taxon>Bacteroidota</taxon>
        <taxon>Chitinophagia</taxon>
        <taxon>Chitinophagales</taxon>
        <taxon>Chitinophagaceae</taxon>
        <taxon>Flavihumibacter</taxon>
    </lineage>
</organism>
<comment type="similarity">
    <text evidence="3">Belongs to the UPRTase family.</text>
</comment>
<dbReference type="InterPro" id="IPR000836">
    <property type="entry name" value="PRTase_dom"/>
</dbReference>
<evidence type="ECO:0000256" key="3">
    <source>
        <dbReference type="ARBA" id="ARBA00009516"/>
    </source>
</evidence>
<evidence type="ECO:0000256" key="14">
    <source>
        <dbReference type="ARBA" id="ARBA00079807"/>
    </source>
</evidence>
<evidence type="ECO:0000313" key="16">
    <source>
        <dbReference type="EMBL" id="KIC95378.1"/>
    </source>
</evidence>
<evidence type="ECO:0000256" key="4">
    <source>
        <dbReference type="ARBA" id="ARBA00011894"/>
    </source>
</evidence>
<keyword evidence="6 16" id="KW-0328">Glycosyltransferase</keyword>
<dbReference type="InterPro" id="IPR029057">
    <property type="entry name" value="PRTase-like"/>
</dbReference>
<dbReference type="PANTHER" id="PTHR11608">
    <property type="entry name" value="BIFUNCTIONAL PROTEIN PYRR"/>
    <property type="match status" value="1"/>
</dbReference>
<sequence length="216" mass="24119">MVVNLSKHYSLLSDWVSELRNIDQQADRMRFRRNLERIGEVAAYEISKNLDHRQIETQTPMGISNCKVLSRQPVLATILRAGLPLHQGLLNYFDKADNAFISAYRKHNPDGSFEISMEYLSSPDLDDRVVIISDPMVATGASLVKTIQYLRDEGSPREIHVVCAIACTVGIEYVHRNEPNVKIWCGAIDDELTAKGYIVPGLGDAGDLAYGAKQQS</sequence>
<evidence type="ECO:0000259" key="15">
    <source>
        <dbReference type="Pfam" id="PF14681"/>
    </source>
</evidence>
<comment type="pathway">
    <text evidence="2">Pyrimidine metabolism; UMP biosynthesis via salvage pathway; UMP from uracil: step 1/1.</text>
</comment>
<keyword evidence="9" id="KW-0342">GTP-binding</keyword>
<dbReference type="CDD" id="cd06223">
    <property type="entry name" value="PRTases_typeI"/>
    <property type="match status" value="1"/>
</dbReference>
<evidence type="ECO:0000256" key="13">
    <source>
        <dbReference type="ARBA" id="ARBA00072146"/>
    </source>
</evidence>
<dbReference type="Gene3D" id="3.40.50.2020">
    <property type="match status" value="1"/>
</dbReference>
<dbReference type="RefSeq" id="WP_039138478.1">
    <property type="nucleotide sequence ID" value="NZ_JSVC01000007.1"/>
</dbReference>
<evidence type="ECO:0000256" key="5">
    <source>
        <dbReference type="ARBA" id="ARBA00022533"/>
    </source>
</evidence>
<evidence type="ECO:0000256" key="1">
    <source>
        <dbReference type="ARBA" id="ARBA00001946"/>
    </source>
</evidence>
<dbReference type="GO" id="GO:0004845">
    <property type="term" value="F:uracil phosphoribosyltransferase activity"/>
    <property type="evidence" value="ECO:0007669"/>
    <property type="project" value="UniProtKB-EC"/>
</dbReference>
<evidence type="ECO:0000256" key="8">
    <source>
        <dbReference type="ARBA" id="ARBA00022741"/>
    </source>
</evidence>
<name>A0A0C1LJ02_9BACT</name>
<evidence type="ECO:0000256" key="7">
    <source>
        <dbReference type="ARBA" id="ARBA00022679"/>
    </source>
</evidence>
<dbReference type="EC" id="2.4.2.9" evidence="4"/>
<reference evidence="16 17" key="1">
    <citation type="submission" date="2014-11" db="EMBL/GenBank/DDBJ databases">
        <title>Genome sequence of Flavihumibacter solisilvae 3-3.</title>
        <authorList>
            <person name="Zhou G."/>
            <person name="Li M."/>
            <person name="Wang G."/>
        </authorList>
    </citation>
    <scope>NUCLEOTIDE SEQUENCE [LARGE SCALE GENOMIC DNA]</scope>
    <source>
        <strain evidence="16 17">3-3</strain>
    </source>
</reference>
<proteinExistence type="inferred from homology"/>
<comment type="catalytic activity">
    <reaction evidence="11">
        <text>UMP + diphosphate = 5-phospho-alpha-D-ribose 1-diphosphate + uracil</text>
        <dbReference type="Rhea" id="RHEA:13017"/>
        <dbReference type="ChEBI" id="CHEBI:17568"/>
        <dbReference type="ChEBI" id="CHEBI:33019"/>
        <dbReference type="ChEBI" id="CHEBI:57865"/>
        <dbReference type="ChEBI" id="CHEBI:58017"/>
        <dbReference type="EC" id="2.4.2.9"/>
    </reaction>
</comment>
<dbReference type="FunFam" id="3.40.50.2020:FF:000023">
    <property type="entry name" value="Probable uracil phosphoribosyltransferase"/>
    <property type="match status" value="1"/>
</dbReference>
<dbReference type="InterPro" id="IPR050137">
    <property type="entry name" value="PyrR_bifunctional"/>
</dbReference>